<organism evidence="3 5">
    <name type="scientific">Sulfuracidifex tepidarius</name>
    <dbReference type="NCBI Taxonomy" id="1294262"/>
    <lineage>
        <taxon>Archaea</taxon>
        <taxon>Thermoproteota</taxon>
        <taxon>Thermoprotei</taxon>
        <taxon>Sulfolobales</taxon>
        <taxon>Sulfolobaceae</taxon>
        <taxon>Sulfuracidifex</taxon>
    </lineage>
</organism>
<evidence type="ECO:0000313" key="4">
    <source>
        <dbReference type="Proteomes" id="UP000322983"/>
    </source>
</evidence>
<accession>A0A510DXR8</accession>
<name>A0A510E5L0_9CREN</name>
<dbReference type="RefSeq" id="WP_054846895.1">
    <property type="nucleotide sequence ID" value="NZ_AP018929.1"/>
</dbReference>
<evidence type="ECO:0000313" key="3">
    <source>
        <dbReference type="EMBL" id="BBG27812.1"/>
    </source>
</evidence>
<reference evidence="5" key="1">
    <citation type="submission" date="2018-09" db="EMBL/GenBank/DDBJ databases">
        <title>Complete Genome Sequencing of Sulfolobus sp. JCM 16834.</title>
        <authorList>
            <person name="Kato S."/>
            <person name="Itoh T."/>
            <person name="Ohkuma M."/>
        </authorList>
    </citation>
    <scope>NUCLEOTIDE SEQUENCE [LARGE SCALE GENOMIC DNA]</scope>
    <source>
        <strain evidence="5">IC-007</strain>
    </source>
</reference>
<dbReference type="Proteomes" id="UP000322983">
    <property type="component" value="Chromosome"/>
</dbReference>
<protein>
    <submittedName>
        <fullName evidence="3">Uncharacterized protein</fullName>
    </submittedName>
</protein>
<dbReference type="EMBL" id="AP018929">
    <property type="protein sequence ID" value="BBG25026.1"/>
    <property type="molecule type" value="Genomic_DNA"/>
</dbReference>
<gene>
    <name evidence="2" type="ORF">IC006_2360</name>
    <name evidence="3" type="ORF">IC007_2366</name>
</gene>
<dbReference type="Proteomes" id="UP000325030">
    <property type="component" value="Chromosome"/>
</dbReference>
<dbReference type="AlphaFoldDB" id="A0A510E5L0"/>
<evidence type="ECO:0000313" key="5">
    <source>
        <dbReference type="Proteomes" id="UP000325030"/>
    </source>
</evidence>
<keyword evidence="4" id="KW-1185">Reference proteome</keyword>
<evidence type="ECO:0000256" key="1">
    <source>
        <dbReference type="SAM" id="Phobius"/>
    </source>
</evidence>
<accession>A0A510E5L0</accession>
<keyword evidence="1" id="KW-0472">Membrane</keyword>
<feature type="transmembrane region" description="Helical" evidence="1">
    <location>
        <begin position="82"/>
        <end position="105"/>
    </location>
</feature>
<dbReference type="GeneID" id="41718671"/>
<sequence>MRVVIAILPILIILGITAAATTTSNSIINSTQIQQAAQQIPPPPSNLPQQIMYYIAQAYDWFVGLIQSLLEHTLLKADPGLASAYANIIAWLVPLTALYILLTLAEVARKFLGYVIAIGWIFLIVVLFLAR</sequence>
<dbReference type="KEGG" id="step:IC006_2360"/>
<evidence type="ECO:0000313" key="2">
    <source>
        <dbReference type="EMBL" id="BBG25026.1"/>
    </source>
</evidence>
<feature type="transmembrane region" description="Helical" evidence="1">
    <location>
        <begin position="111"/>
        <end position="130"/>
    </location>
</feature>
<keyword evidence="1" id="KW-0812">Transmembrane</keyword>
<dbReference type="EMBL" id="AP018930">
    <property type="protein sequence ID" value="BBG27812.1"/>
    <property type="molecule type" value="Genomic_DNA"/>
</dbReference>
<proteinExistence type="predicted"/>
<keyword evidence="1" id="KW-1133">Transmembrane helix</keyword>
<reference evidence="3 4" key="2">
    <citation type="journal article" date="2020" name="Int. J. Syst. Evol. Microbiol.">
        <title>Sulfuracidifex tepidarius gen. nov., sp. nov. and transfer of Sulfolobus metallicus Huber and Stetter 1992 to the genus Sulfuracidifex as Sulfuracidifex metallicus comb. nov.</title>
        <authorList>
            <person name="Itoh T."/>
            <person name="Miura T."/>
            <person name="Sakai H.D."/>
            <person name="Kato S."/>
            <person name="Ohkuma M."/>
            <person name="Takashina T."/>
        </authorList>
    </citation>
    <scope>NUCLEOTIDE SEQUENCE</scope>
    <source>
        <strain evidence="2 4">IC-006</strain>
        <strain evidence="3">IC-007</strain>
    </source>
</reference>